<keyword evidence="14" id="KW-1185">Reference proteome</keyword>
<evidence type="ECO:0000256" key="1">
    <source>
        <dbReference type="ARBA" id="ARBA00001974"/>
    </source>
</evidence>
<feature type="non-terminal residue" evidence="13">
    <location>
        <position position="1"/>
    </location>
</feature>
<dbReference type="GO" id="GO:0022857">
    <property type="term" value="F:transmembrane transporter activity"/>
    <property type="evidence" value="ECO:0007669"/>
    <property type="project" value="InterPro"/>
</dbReference>
<feature type="transmembrane region" description="Helical" evidence="10">
    <location>
        <begin position="276"/>
        <end position="300"/>
    </location>
</feature>
<protein>
    <submittedName>
        <fullName evidence="13">Uncharacterized protein</fullName>
    </submittedName>
</protein>
<dbReference type="InterPro" id="IPR046373">
    <property type="entry name" value="Acyl-CoA_Oxase/DH_mid-dom_sf"/>
</dbReference>
<dbReference type="Gene3D" id="1.10.540.10">
    <property type="entry name" value="Acyl-CoA dehydrogenase/oxidase, N-terminal domain"/>
    <property type="match status" value="1"/>
</dbReference>
<keyword evidence="4" id="KW-0813">Transport</keyword>
<dbReference type="Pfam" id="PF13520">
    <property type="entry name" value="AA_permease_2"/>
    <property type="match status" value="1"/>
</dbReference>
<sequence length="891" mass="96461">MFSCFSFAVSISGLFATVSTTFSYPLYAGGAASAVWCWLISGFGCMCIALSVSELVSAYPTSGGLYFTCKYLVPPGWVAEVGWLCGWLNLLGQATGAASGEYGAAQLLLAAVSMGSDFKYTPTQGHTIAVMAGLFVVHGLINSLTTRALERFTRSYVVFHVVVLIAAIISLLVKQDNKHTAKYVFTDIQSESGWNPLGFSFLFGFLSVSWTMTDYDATAHIAEEIKQPELKCPWAISGALLFTYIGGWIFTIVLTICMGNPEDILSSPIGQPVAQIFYNVLGKGGGIFFTVAAFIVINFGQIVTIQATSRTIFAVSRDNMLPLSRVWYSINKHTGTPLNAVWLVVLFCTAINLIALGSYATVAAIFNVCAIALDWSYCIPILCKVLFGRFERGPWHLGKASTFVNLYAVTWTLFVSIIFVLPNFRPVTAANMNYASVILVAIALFSLVYWYSGARKKSAFRMIDFELSPEQQAIRNASREFAARHLKGARSLYEPLGPPNGKWEDRFRSLEPLYREAVAAGLIKGQIPEPLGGSGGPLIGAVLMVEEFYAVETSASLIIFGTALGLLPLIIAGTPEQHAKFFRPFLEGSGAPLASLVFSEPGGSANYVESGTPGLQTTAVLDGEEYIINGEKIWATNSSGWDDRGAQLQCVACRIVSSSTPPGIISTSPSSETAIIIVTREDIAANSKDAYVVLEHPRTVGHIAVNGPHVRFQGLRVPKSNLLAPPGSGPEVLDKAFTLSATMVGAMGVGIMRQTFDRALLWAKSNTRGSKEVMLQKQSVADLLIKIKIRCESTRALTWRAAHAFGRTPFGSELCYEAKILGSESAVESVQDAINLVGVTSYSRDQPFGDLLQDAIVLPIFDGGNIGIRRRQITNLFANESYDPWQATFGK</sequence>
<evidence type="ECO:0000256" key="7">
    <source>
        <dbReference type="ARBA" id="ARBA00022827"/>
    </source>
</evidence>
<dbReference type="PANTHER" id="PTHR45649">
    <property type="entry name" value="AMINO-ACID PERMEASE BAT1"/>
    <property type="match status" value="1"/>
</dbReference>
<dbReference type="Gene3D" id="1.20.140.10">
    <property type="entry name" value="Butyryl-CoA Dehydrogenase, subunit A, domain 3"/>
    <property type="match status" value="1"/>
</dbReference>
<dbReference type="Pfam" id="PF02771">
    <property type="entry name" value="Acyl-CoA_dh_N"/>
    <property type="match status" value="1"/>
</dbReference>
<comment type="caution">
    <text evidence="13">The sequence shown here is derived from an EMBL/GenBank/DDBJ whole genome shotgun (WGS) entry which is preliminary data.</text>
</comment>
<feature type="transmembrane region" description="Helical" evidence="10">
    <location>
        <begin position="434"/>
        <end position="452"/>
    </location>
</feature>
<dbReference type="Proteomes" id="UP000258309">
    <property type="component" value="Unassembled WGS sequence"/>
</dbReference>
<gene>
    <name evidence="13" type="ORF">B7463_g120</name>
</gene>
<evidence type="ECO:0000259" key="11">
    <source>
        <dbReference type="Pfam" id="PF00441"/>
    </source>
</evidence>
<feature type="domain" description="Acyl-CoA dehydrogenase/oxidase N-terminal" evidence="12">
    <location>
        <begin position="468"/>
        <end position="588"/>
    </location>
</feature>
<dbReference type="GO" id="GO:0016020">
    <property type="term" value="C:membrane"/>
    <property type="evidence" value="ECO:0007669"/>
    <property type="project" value="UniProtKB-SubCell"/>
</dbReference>
<dbReference type="SUPFAM" id="SSF47203">
    <property type="entry name" value="Acyl-CoA dehydrogenase C-terminal domain-like"/>
    <property type="match status" value="1"/>
</dbReference>
<name>A0A3E2HSJ7_SCYLI</name>
<feature type="transmembrane region" description="Helical" evidence="10">
    <location>
        <begin position="193"/>
        <end position="213"/>
    </location>
</feature>
<evidence type="ECO:0000259" key="12">
    <source>
        <dbReference type="Pfam" id="PF02771"/>
    </source>
</evidence>
<dbReference type="AlphaFoldDB" id="A0A3E2HSJ7"/>
<evidence type="ECO:0000256" key="6">
    <source>
        <dbReference type="ARBA" id="ARBA00022692"/>
    </source>
</evidence>
<organism evidence="13 14">
    <name type="scientific">Scytalidium lignicola</name>
    <name type="common">Hyphomycete</name>
    <dbReference type="NCBI Taxonomy" id="5539"/>
    <lineage>
        <taxon>Eukaryota</taxon>
        <taxon>Fungi</taxon>
        <taxon>Dikarya</taxon>
        <taxon>Ascomycota</taxon>
        <taxon>Pezizomycotina</taxon>
        <taxon>Leotiomycetes</taxon>
        <taxon>Leotiomycetes incertae sedis</taxon>
        <taxon>Scytalidium</taxon>
    </lineage>
</organism>
<comment type="similarity">
    <text evidence="3">Belongs to the acyl-CoA dehydrogenase family.</text>
</comment>
<evidence type="ECO:0000313" key="13">
    <source>
        <dbReference type="EMBL" id="RFU36272.1"/>
    </source>
</evidence>
<dbReference type="SUPFAM" id="SSF56645">
    <property type="entry name" value="Acyl-CoA dehydrogenase NM domain-like"/>
    <property type="match status" value="1"/>
</dbReference>
<evidence type="ECO:0000256" key="4">
    <source>
        <dbReference type="ARBA" id="ARBA00022448"/>
    </source>
</evidence>
<dbReference type="EMBL" id="NCSJ02000001">
    <property type="protein sequence ID" value="RFU36272.1"/>
    <property type="molecule type" value="Genomic_DNA"/>
</dbReference>
<dbReference type="Pfam" id="PF00441">
    <property type="entry name" value="Acyl-CoA_dh_1"/>
    <property type="match status" value="1"/>
</dbReference>
<keyword evidence="9 10" id="KW-0472">Membrane</keyword>
<dbReference type="InterPro" id="IPR037069">
    <property type="entry name" value="AcylCoA_DH/ox_N_sf"/>
</dbReference>
<feature type="transmembrane region" description="Helical" evidence="10">
    <location>
        <begin position="156"/>
        <end position="173"/>
    </location>
</feature>
<feature type="transmembrane region" description="Helical" evidence="10">
    <location>
        <begin position="548"/>
        <end position="571"/>
    </location>
</feature>
<dbReference type="STRING" id="5539.A0A3E2HSJ7"/>
<feature type="transmembrane region" description="Helical" evidence="10">
    <location>
        <begin position="404"/>
        <end position="422"/>
    </location>
</feature>
<evidence type="ECO:0000313" key="14">
    <source>
        <dbReference type="Proteomes" id="UP000258309"/>
    </source>
</evidence>
<reference evidence="13 14" key="1">
    <citation type="submission" date="2018-05" db="EMBL/GenBank/DDBJ databases">
        <title>Draft genome sequence of Scytalidium lignicola DSM 105466, a ubiquitous saprotrophic fungus.</title>
        <authorList>
            <person name="Buettner E."/>
            <person name="Gebauer A.M."/>
            <person name="Hofrichter M."/>
            <person name="Liers C."/>
            <person name="Kellner H."/>
        </authorList>
    </citation>
    <scope>NUCLEOTIDE SEQUENCE [LARGE SCALE GENOMIC DNA]</scope>
    <source>
        <strain evidence="13 14">DSM 105466</strain>
    </source>
</reference>
<comment type="subcellular location">
    <subcellularLocation>
        <location evidence="2">Membrane</location>
        <topology evidence="2">Multi-pass membrane protein</topology>
    </subcellularLocation>
</comment>
<evidence type="ECO:0000256" key="9">
    <source>
        <dbReference type="ARBA" id="ARBA00023136"/>
    </source>
</evidence>
<dbReference type="InterPro" id="IPR009075">
    <property type="entry name" value="AcylCo_DH/oxidase_C"/>
</dbReference>
<feature type="transmembrane region" description="Helical" evidence="10">
    <location>
        <begin position="338"/>
        <end position="356"/>
    </location>
</feature>
<dbReference type="InterPro" id="IPR036250">
    <property type="entry name" value="AcylCo_DH-like_C"/>
</dbReference>
<dbReference type="InterPro" id="IPR002293">
    <property type="entry name" value="AA/rel_permease1"/>
</dbReference>
<accession>A0A3E2HSJ7</accession>
<feature type="domain" description="Acyl-CoA dehydrogenase/oxidase C-terminal" evidence="11">
    <location>
        <begin position="727"/>
        <end position="873"/>
    </location>
</feature>
<evidence type="ECO:0000256" key="3">
    <source>
        <dbReference type="ARBA" id="ARBA00009347"/>
    </source>
</evidence>
<feature type="transmembrane region" description="Helical" evidence="10">
    <location>
        <begin position="33"/>
        <end position="59"/>
    </location>
</feature>
<dbReference type="GO" id="GO:0050660">
    <property type="term" value="F:flavin adenine dinucleotide binding"/>
    <property type="evidence" value="ECO:0007669"/>
    <property type="project" value="InterPro"/>
</dbReference>
<feature type="transmembrane region" description="Helical" evidence="10">
    <location>
        <begin position="362"/>
        <end position="383"/>
    </location>
</feature>
<evidence type="ECO:0000256" key="2">
    <source>
        <dbReference type="ARBA" id="ARBA00004141"/>
    </source>
</evidence>
<feature type="transmembrane region" description="Helical" evidence="10">
    <location>
        <begin position="125"/>
        <end position="144"/>
    </location>
</feature>
<feature type="transmembrane region" description="Helical" evidence="10">
    <location>
        <begin position="234"/>
        <end position="256"/>
    </location>
</feature>
<evidence type="ECO:0000256" key="10">
    <source>
        <dbReference type="SAM" id="Phobius"/>
    </source>
</evidence>
<evidence type="ECO:0000256" key="5">
    <source>
        <dbReference type="ARBA" id="ARBA00022630"/>
    </source>
</evidence>
<dbReference type="OrthoDB" id="10016597at2759"/>
<keyword evidence="5" id="KW-0285">Flavoprotein</keyword>
<dbReference type="CDD" id="cd00567">
    <property type="entry name" value="ACAD"/>
    <property type="match status" value="1"/>
</dbReference>
<dbReference type="Gene3D" id="2.40.110.10">
    <property type="entry name" value="Butyryl-CoA Dehydrogenase, subunit A, domain 2"/>
    <property type="match status" value="1"/>
</dbReference>
<dbReference type="Gene3D" id="1.20.1740.10">
    <property type="entry name" value="Amino acid/polyamine transporter I"/>
    <property type="match status" value="1"/>
</dbReference>
<keyword evidence="7" id="KW-0274">FAD</keyword>
<proteinExistence type="inferred from homology"/>
<evidence type="ECO:0000256" key="8">
    <source>
        <dbReference type="ARBA" id="ARBA00022989"/>
    </source>
</evidence>
<comment type="cofactor">
    <cofactor evidence="1">
        <name>FAD</name>
        <dbReference type="ChEBI" id="CHEBI:57692"/>
    </cofactor>
</comment>
<keyword evidence="8 10" id="KW-1133">Transmembrane helix</keyword>
<dbReference type="PANTHER" id="PTHR45649:SF9">
    <property type="entry name" value="AMINO-ACID PERMEASE 2"/>
    <property type="match status" value="1"/>
</dbReference>
<dbReference type="InterPro" id="IPR013786">
    <property type="entry name" value="AcylCoA_DH/ox_N"/>
</dbReference>
<keyword evidence="6 10" id="KW-0812">Transmembrane</keyword>
<dbReference type="InterPro" id="IPR009100">
    <property type="entry name" value="AcylCoA_DH/oxidase_NM_dom_sf"/>
</dbReference>
<feature type="non-terminal residue" evidence="13">
    <location>
        <position position="891"/>
    </location>
</feature>
<dbReference type="GO" id="GO:0016627">
    <property type="term" value="F:oxidoreductase activity, acting on the CH-CH group of donors"/>
    <property type="evidence" value="ECO:0007669"/>
    <property type="project" value="InterPro"/>
</dbReference>